<organism evidence="2 3">
    <name type="scientific">Effrenium voratum</name>
    <dbReference type="NCBI Taxonomy" id="2562239"/>
    <lineage>
        <taxon>Eukaryota</taxon>
        <taxon>Sar</taxon>
        <taxon>Alveolata</taxon>
        <taxon>Dinophyceae</taxon>
        <taxon>Suessiales</taxon>
        <taxon>Symbiodiniaceae</taxon>
        <taxon>Effrenium</taxon>
    </lineage>
</organism>
<evidence type="ECO:0000313" key="3">
    <source>
        <dbReference type="Proteomes" id="UP001178507"/>
    </source>
</evidence>
<evidence type="ECO:0000313" key="2">
    <source>
        <dbReference type="EMBL" id="CAJ1404641.1"/>
    </source>
</evidence>
<sequence>MEEASTAQAPAWLPLQWDLEGETGDVQQLLLAAAESLRKNQPEEAKVSYAKAFSKHLERPRMHLAFSAAFPLFFAALREGSEGGDKASCGRAQLVLCGDHSTDVVSCCRVLLEHVQSMSKYGEEPPASPPDGTSRLDFVHELCAQVGVSLDLVRVACVQWRRKGRTLKASSSAVATPESGGRSQDTPQTERRGDEFRSLILKGTERAGRFLRSMQAEMEELQGEAKARGADQPGVLEDGTLDPLLLPTFGQFIDQQLLPLYVRDIQMKYLEETLEHYCGCPIDSEDEQKARQLLGLAAKPRKRLLASDSLPPTPGSEANRRTKMTNLEGSIQQLIQAPQRKLRVQMTNSVVEKRRLGLSAHADLTLPRDIVTPLLAARRREETPFHTPERKRSRRVPQTALPTHRVSGALLRSPEASEGLEDLAPSPVAWRRSGSTARPEQTEELTADWSVMPDTPWR</sequence>
<feature type="region of interest" description="Disordered" evidence="1">
    <location>
        <begin position="169"/>
        <end position="194"/>
    </location>
</feature>
<dbReference type="Proteomes" id="UP001178507">
    <property type="component" value="Unassembled WGS sequence"/>
</dbReference>
<proteinExistence type="predicted"/>
<gene>
    <name evidence="2" type="ORF">EVOR1521_LOCUS27048</name>
</gene>
<keyword evidence="3" id="KW-1185">Reference proteome</keyword>
<name>A0AA36JGI7_9DINO</name>
<evidence type="ECO:0000256" key="1">
    <source>
        <dbReference type="SAM" id="MobiDB-lite"/>
    </source>
</evidence>
<accession>A0AA36JGI7</accession>
<feature type="region of interest" description="Disordered" evidence="1">
    <location>
        <begin position="382"/>
        <end position="458"/>
    </location>
</feature>
<dbReference type="EMBL" id="CAUJNA010003550">
    <property type="protein sequence ID" value="CAJ1404641.1"/>
    <property type="molecule type" value="Genomic_DNA"/>
</dbReference>
<reference evidence="2" key="1">
    <citation type="submission" date="2023-08" db="EMBL/GenBank/DDBJ databases">
        <authorList>
            <person name="Chen Y."/>
            <person name="Shah S."/>
            <person name="Dougan E. K."/>
            <person name="Thang M."/>
            <person name="Chan C."/>
        </authorList>
    </citation>
    <scope>NUCLEOTIDE SEQUENCE</scope>
</reference>
<comment type="caution">
    <text evidence="2">The sequence shown here is derived from an EMBL/GenBank/DDBJ whole genome shotgun (WGS) entry which is preliminary data.</text>
</comment>
<protein>
    <submittedName>
        <fullName evidence="2">Uncharacterized protein</fullName>
    </submittedName>
</protein>
<dbReference type="AlphaFoldDB" id="A0AA36JGI7"/>